<evidence type="ECO:0000313" key="1">
    <source>
        <dbReference type="EMBL" id="KAH3859233.1"/>
    </source>
</evidence>
<accession>A0A9D4LKD2</accession>
<dbReference type="AlphaFoldDB" id="A0A9D4LKD2"/>
<proteinExistence type="predicted"/>
<dbReference type="Proteomes" id="UP000828390">
    <property type="component" value="Unassembled WGS sequence"/>
</dbReference>
<dbReference type="EMBL" id="JAIWYP010000003">
    <property type="protein sequence ID" value="KAH3859233.1"/>
    <property type="molecule type" value="Genomic_DNA"/>
</dbReference>
<protein>
    <submittedName>
        <fullName evidence="1">Uncharacterized protein</fullName>
    </submittedName>
</protein>
<gene>
    <name evidence="1" type="ORF">DPMN_101949</name>
</gene>
<comment type="caution">
    <text evidence="1">The sequence shown here is derived from an EMBL/GenBank/DDBJ whole genome shotgun (WGS) entry which is preliminary data.</text>
</comment>
<reference evidence="1" key="1">
    <citation type="journal article" date="2019" name="bioRxiv">
        <title>The Genome of the Zebra Mussel, Dreissena polymorpha: A Resource for Invasive Species Research.</title>
        <authorList>
            <person name="McCartney M.A."/>
            <person name="Auch B."/>
            <person name="Kono T."/>
            <person name="Mallez S."/>
            <person name="Zhang Y."/>
            <person name="Obille A."/>
            <person name="Becker A."/>
            <person name="Abrahante J.E."/>
            <person name="Garbe J."/>
            <person name="Badalamenti J.P."/>
            <person name="Herman A."/>
            <person name="Mangelson H."/>
            <person name="Liachko I."/>
            <person name="Sullivan S."/>
            <person name="Sone E.D."/>
            <person name="Koren S."/>
            <person name="Silverstein K.A.T."/>
            <person name="Beckman K.B."/>
            <person name="Gohl D.M."/>
        </authorList>
    </citation>
    <scope>NUCLEOTIDE SEQUENCE</scope>
    <source>
        <strain evidence="1">Duluth1</strain>
        <tissue evidence="1">Whole animal</tissue>
    </source>
</reference>
<sequence>MTSLCKISFKYMGATLSKDGTITAEVRIRIDIARPQRTEQVVDKKFHQLRHQVLALQVPRSLHPILRLRQLDHSREHRTQIIGI</sequence>
<organism evidence="1 2">
    <name type="scientific">Dreissena polymorpha</name>
    <name type="common">Zebra mussel</name>
    <name type="synonym">Mytilus polymorpha</name>
    <dbReference type="NCBI Taxonomy" id="45954"/>
    <lineage>
        <taxon>Eukaryota</taxon>
        <taxon>Metazoa</taxon>
        <taxon>Spiralia</taxon>
        <taxon>Lophotrochozoa</taxon>
        <taxon>Mollusca</taxon>
        <taxon>Bivalvia</taxon>
        <taxon>Autobranchia</taxon>
        <taxon>Heteroconchia</taxon>
        <taxon>Euheterodonta</taxon>
        <taxon>Imparidentia</taxon>
        <taxon>Neoheterodontei</taxon>
        <taxon>Myida</taxon>
        <taxon>Dreissenoidea</taxon>
        <taxon>Dreissenidae</taxon>
        <taxon>Dreissena</taxon>
    </lineage>
</organism>
<keyword evidence="2" id="KW-1185">Reference proteome</keyword>
<name>A0A9D4LKD2_DREPO</name>
<evidence type="ECO:0000313" key="2">
    <source>
        <dbReference type="Proteomes" id="UP000828390"/>
    </source>
</evidence>
<reference evidence="1" key="2">
    <citation type="submission" date="2020-11" db="EMBL/GenBank/DDBJ databases">
        <authorList>
            <person name="McCartney M.A."/>
            <person name="Auch B."/>
            <person name="Kono T."/>
            <person name="Mallez S."/>
            <person name="Becker A."/>
            <person name="Gohl D.M."/>
            <person name="Silverstein K.A.T."/>
            <person name="Koren S."/>
            <person name="Bechman K.B."/>
            <person name="Herman A."/>
            <person name="Abrahante J.E."/>
            <person name="Garbe J."/>
        </authorList>
    </citation>
    <scope>NUCLEOTIDE SEQUENCE</scope>
    <source>
        <strain evidence="1">Duluth1</strain>
        <tissue evidence="1">Whole animal</tissue>
    </source>
</reference>